<proteinExistence type="predicted"/>
<evidence type="ECO:0000313" key="3">
    <source>
        <dbReference type="Proteomes" id="UP001642409"/>
    </source>
</evidence>
<name>A0AA86PVK2_9EUKA</name>
<accession>A0AA86PVK2</accession>
<dbReference type="EMBL" id="CATOUU010000727">
    <property type="protein sequence ID" value="CAI9944448.1"/>
    <property type="molecule type" value="Genomic_DNA"/>
</dbReference>
<dbReference type="AlphaFoldDB" id="A0AA86PVK2"/>
<dbReference type="EMBL" id="CAXDID020000546">
    <property type="protein sequence ID" value="CAL6101585.1"/>
    <property type="molecule type" value="Genomic_DNA"/>
</dbReference>
<sequence length="134" mass="16178">MFRNNNKFCDKNCVKITHWKSEGVQKEGIKELSSKYLLQQLQKKWKMQIKYRDMEYTVPFCSMSQSQVWNTQNIEHEWAVQLFSSFQRKIKESLNKNQITIALLQISIIFALDQYTEVTGPKLPRKKRIYFYQQ</sequence>
<evidence type="ECO:0000313" key="2">
    <source>
        <dbReference type="EMBL" id="CAL6101585.1"/>
    </source>
</evidence>
<reference evidence="1" key="1">
    <citation type="submission" date="2023-06" db="EMBL/GenBank/DDBJ databases">
        <authorList>
            <person name="Kurt Z."/>
        </authorList>
    </citation>
    <scope>NUCLEOTIDE SEQUENCE</scope>
</reference>
<reference evidence="2 3" key="2">
    <citation type="submission" date="2024-07" db="EMBL/GenBank/DDBJ databases">
        <authorList>
            <person name="Akdeniz Z."/>
        </authorList>
    </citation>
    <scope>NUCLEOTIDE SEQUENCE [LARGE SCALE GENOMIC DNA]</scope>
</reference>
<comment type="caution">
    <text evidence="1">The sequence shown here is derived from an EMBL/GenBank/DDBJ whole genome shotgun (WGS) entry which is preliminary data.</text>
</comment>
<dbReference type="Proteomes" id="UP001642409">
    <property type="component" value="Unassembled WGS sequence"/>
</dbReference>
<organism evidence="1">
    <name type="scientific">Hexamita inflata</name>
    <dbReference type="NCBI Taxonomy" id="28002"/>
    <lineage>
        <taxon>Eukaryota</taxon>
        <taxon>Metamonada</taxon>
        <taxon>Diplomonadida</taxon>
        <taxon>Hexamitidae</taxon>
        <taxon>Hexamitinae</taxon>
        <taxon>Hexamita</taxon>
    </lineage>
</organism>
<evidence type="ECO:0000313" key="1">
    <source>
        <dbReference type="EMBL" id="CAI9944448.1"/>
    </source>
</evidence>
<gene>
    <name evidence="1" type="ORF">HINF_LOCUS32093</name>
    <name evidence="2" type="ORF">HINF_LOCUS71260</name>
</gene>
<keyword evidence="3" id="KW-1185">Reference proteome</keyword>
<protein>
    <submittedName>
        <fullName evidence="2">Hypothetical_protein</fullName>
    </submittedName>
</protein>